<feature type="chain" id="PRO_5045965007" evidence="3">
    <location>
        <begin position="20"/>
        <end position="253"/>
    </location>
</feature>
<dbReference type="EMBL" id="JBEHZE010000001">
    <property type="protein sequence ID" value="MEX6632852.1"/>
    <property type="molecule type" value="Genomic_DNA"/>
</dbReference>
<feature type="compositionally biased region" description="Low complexity" evidence="2">
    <location>
        <begin position="40"/>
        <end position="54"/>
    </location>
</feature>
<dbReference type="RefSeq" id="WP_369312788.1">
    <property type="nucleotide sequence ID" value="NZ_JBEHZE010000001.1"/>
</dbReference>
<reference evidence="4 5" key="1">
    <citation type="submission" date="2024-05" db="EMBL/GenBank/DDBJ databases">
        <title>Three bacterial strains, DH-69, EH-24, and ECK-19 isolated from coastal sediments.</title>
        <authorList>
            <person name="Ye Y.-Q."/>
            <person name="Du Z.-J."/>
        </authorList>
    </citation>
    <scope>NUCLEOTIDE SEQUENCE [LARGE SCALE GENOMIC DNA]</scope>
    <source>
        <strain evidence="4 5">ECK-19</strain>
    </source>
</reference>
<accession>A0ABV3Z6A9</accession>
<name>A0ABV3Z6A9_9PROT</name>
<dbReference type="InterPro" id="IPR004564">
    <property type="entry name" value="OM_lipoprot_carrier_LolA-like"/>
</dbReference>
<evidence type="ECO:0000313" key="5">
    <source>
        <dbReference type="Proteomes" id="UP001560685"/>
    </source>
</evidence>
<dbReference type="SUPFAM" id="SSF89392">
    <property type="entry name" value="Prokaryotic lipoproteins and lipoprotein localization factors"/>
    <property type="match status" value="1"/>
</dbReference>
<feature type="signal peptide" evidence="3">
    <location>
        <begin position="1"/>
        <end position="19"/>
    </location>
</feature>
<protein>
    <submittedName>
        <fullName evidence="4">Outer membrane lipoprotein carrier protein LolA</fullName>
    </submittedName>
</protein>
<organism evidence="4 5">
    <name type="scientific">Hyphococcus lacteus</name>
    <dbReference type="NCBI Taxonomy" id="3143536"/>
    <lineage>
        <taxon>Bacteria</taxon>
        <taxon>Pseudomonadati</taxon>
        <taxon>Pseudomonadota</taxon>
        <taxon>Alphaproteobacteria</taxon>
        <taxon>Parvularculales</taxon>
        <taxon>Parvularculaceae</taxon>
        <taxon>Hyphococcus</taxon>
    </lineage>
</organism>
<keyword evidence="4" id="KW-0449">Lipoprotein</keyword>
<feature type="region of interest" description="Disordered" evidence="2">
    <location>
        <begin position="40"/>
        <end position="60"/>
    </location>
</feature>
<proteinExistence type="predicted"/>
<keyword evidence="1 3" id="KW-0732">Signal</keyword>
<dbReference type="Gene3D" id="2.50.20.10">
    <property type="entry name" value="Lipoprotein localisation LolA/LolB/LppX"/>
    <property type="match status" value="1"/>
</dbReference>
<evidence type="ECO:0000313" key="4">
    <source>
        <dbReference type="EMBL" id="MEX6632852.1"/>
    </source>
</evidence>
<dbReference type="Proteomes" id="UP001560685">
    <property type="component" value="Unassembled WGS sequence"/>
</dbReference>
<evidence type="ECO:0000256" key="3">
    <source>
        <dbReference type="SAM" id="SignalP"/>
    </source>
</evidence>
<gene>
    <name evidence="4" type="ORF">ABFZ84_04760</name>
</gene>
<evidence type="ECO:0000256" key="2">
    <source>
        <dbReference type="SAM" id="MobiDB-lite"/>
    </source>
</evidence>
<dbReference type="PANTHER" id="PTHR35869:SF1">
    <property type="entry name" value="OUTER-MEMBRANE LIPOPROTEIN CARRIER PROTEIN"/>
    <property type="match status" value="1"/>
</dbReference>
<dbReference type="PANTHER" id="PTHR35869">
    <property type="entry name" value="OUTER-MEMBRANE LIPOPROTEIN CARRIER PROTEIN"/>
    <property type="match status" value="1"/>
</dbReference>
<comment type="caution">
    <text evidence="4">The sequence shown here is derived from an EMBL/GenBank/DDBJ whole genome shotgun (WGS) entry which is preliminary data.</text>
</comment>
<dbReference type="Pfam" id="PF03548">
    <property type="entry name" value="LolA"/>
    <property type="match status" value="1"/>
</dbReference>
<keyword evidence="5" id="KW-1185">Reference proteome</keyword>
<dbReference type="InterPro" id="IPR029046">
    <property type="entry name" value="LolA/LolB/LppX"/>
</dbReference>
<sequence length="253" mass="27405">MSLAILSALSIICVDVAGAARPVAATTAIAVQAATDITETTTNATPTTEPVATEAEPDGFEDEDVFNDPLVFENETDEAVAQRLIDYIESLDTLSGRFTQIAPSGAISDGRFYLRRPGFLRFEYDPPTPLLIVANGGMVYVRDEALETTDSYPTGKTPLKFLLSKKIDRDDAKVVQVDRGVDNVAVTFSSSDEETEGELTLIATAPDFELRRWIIHDAQGGITVVTLNDVKTGERLANSLFRAPDAGGRFLDR</sequence>
<evidence type="ECO:0000256" key="1">
    <source>
        <dbReference type="ARBA" id="ARBA00022729"/>
    </source>
</evidence>
<dbReference type="CDD" id="cd16325">
    <property type="entry name" value="LolA"/>
    <property type="match status" value="1"/>
</dbReference>